<sequence length="93" mass="11133">MANSTAQEFFQRYEQVKAIEQSKNELIEVAKLHPPLSFDFALLMLDLLRRVSELENAYQQTRLDHERESRFNREVQMHEMELMKQITTMEAVM</sequence>
<evidence type="ECO:0000313" key="1">
    <source>
        <dbReference type="EMBL" id="OAX80122.1"/>
    </source>
</evidence>
<protein>
    <submittedName>
        <fullName evidence="1">Uncharacterized protein</fullName>
    </submittedName>
</protein>
<evidence type="ECO:0000313" key="2">
    <source>
        <dbReference type="Proteomes" id="UP000091918"/>
    </source>
</evidence>
<dbReference type="EMBL" id="LGUA01000792">
    <property type="protein sequence ID" value="OAX80122.1"/>
    <property type="molecule type" value="Genomic_DNA"/>
</dbReference>
<dbReference type="STRING" id="1658172.A0A1B7NTL7"/>
<dbReference type="OrthoDB" id="2270193at2759"/>
<reference evidence="1 2" key="1">
    <citation type="submission" date="2015-07" db="EMBL/GenBank/DDBJ databases">
        <title>Emmonsia species relationships and genome sequence.</title>
        <authorList>
            <person name="Cuomo C.A."/>
            <person name="Schwartz I.S."/>
            <person name="Kenyon C."/>
            <person name="de Hoog G.S."/>
            <person name="Govender N.P."/>
            <person name="Botha A."/>
            <person name="Moreno L."/>
            <person name="de Vries M."/>
            <person name="Munoz J.F."/>
            <person name="Stielow J.B."/>
        </authorList>
    </citation>
    <scope>NUCLEOTIDE SEQUENCE [LARGE SCALE GENOMIC DNA]</scope>
    <source>
        <strain evidence="1 2">CBS 136260</strain>
    </source>
</reference>
<proteinExistence type="predicted"/>
<gene>
    <name evidence="1" type="ORF">ACJ72_05547</name>
</gene>
<name>A0A1B7NTL7_9EURO</name>
<comment type="caution">
    <text evidence="1">The sequence shown here is derived from an EMBL/GenBank/DDBJ whole genome shotgun (WGS) entry which is preliminary data.</text>
</comment>
<feature type="non-terminal residue" evidence="1">
    <location>
        <position position="93"/>
    </location>
</feature>
<accession>A0A1B7NTL7</accession>
<keyword evidence="2" id="KW-1185">Reference proteome</keyword>
<dbReference type="AlphaFoldDB" id="A0A1B7NTL7"/>
<dbReference type="Proteomes" id="UP000091918">
    <property type="component" value="Unassembled WGS sequence"/>
</dbReference>
<organism evidence="1 2">
    <name type="scientific">Emergomyces africanus</name>
    <dbReference type="NCBI Taxonomy" id="1955775"/>
    <lineage>
        <taxon>Eukaryota</taxon>
        <taxon>Fungi</taxon>
        <taxon>Dikarya</taxon>
        <taxon>Ascomycota</taxon>
        <taxon>Pezizomycotina</taxon>
        <taxon>Eurotiomycetes</taxon>
        <taxon>Eurotiomycetidae</taxon>
        <taxon>Onygenales</taxon>
        <taxon>Ajellomycetaceae</taxon>
        <taxon>Emergomyces</taxon>
    </lineage>
</organism>